<keyword evidence="2" id="KW-1185">Reference proteome</keyword>
<comment type="caution">
    <text evidence="1">The sequence shown here is derived from an EMBL/GenBank/DDBJ whole genome shotgun (WGS) entry which is preliminary data.</text>
</comment>
<proteinExistence type="predicted"/>
<gene>
    <name evidence="1" type="ORF">M23134_00487</name>
</gene>
<accession>A1ZJ67</accession>
<sequence length="47" mass="5457">MKQEVTPPLNFVMWGISKEELESILDDAMLSPEEKQTILEDYNDAEE</sequence>
<evidence type="ECO:0000313" key="1">
    <source>
        <dbReference type="EMBL" id="EAY29603.1"/>
    </source>
</evidence>
<dbReference type="EMBL" id="AAWS01000010">
    <property type="protein sequence ID" value="EAY29603.1"/>
    <property type="molecule type" value="Genomic_DNA"/>
</dbReference>
<organism evidence="1 2">
    <name type="scientific">Microscilla marina ATCC 23134</name>
    <dbReference type="NCBI Taxonomy" id="313606"/>
    <lineage>
        <taxon>Bacteria</taxon>
        <taxon>Pseudomonadati</taxon>
        <taxon>Bacteroidota</taxon>
        <taxon>Cytophagia</taxon>
        <taxon>Cytophagales</taxon>
        <taxon>Microscillaceae</taxon>
        <taxon>Microscilla</taxon>
    </lineage>
</organism>
<protein>
    <submittedName>
        <fullName evidence="1">Uncharacterized protein</fullName>
    </submittedName>
</protein>
<name>A1ZJ67_MICM2</name>
<dbReference type="AlphaFoldDB" id="A1ZJ67"/>
<evidence type="ECO:0000313" key="2">
    <source>
        <dbReference type="Proteomes" id="UP000004095"/>
    </source>
</evidence>
<reference evidence="1 2" key="1">
    <citation type="submission" date="2007-01" db="EMBL/GenBank/DDBJ databases">
        <authorList>
            <person name="Haygood M."/>
            <person name="Podell S."/>
            <person name="Anderson C."/>
            <person name="Hopkinson B."/>
            <person name="Roe K."/>
            <person name="Barbeau K."/>
            <person name="Gaasterland T."/>
            <person name="Ferriera S."/>
            <person name="Johnson J."/>
            <person name="Kravitz S."/>
            <person name="Beeson K."/>
            <person name="Sutton G."/>
            <person name="Rogers Y.-H."/>
            <person name="Friedman R."/>
            <person name="Frazier M."/>
            <person name="Venter J.C."/>
        </authorList>
    </citation>
    <scope>NUCLEOTIDE SEQUENCE [LARGE SCALE GENOMIC DNA]</scope>
    <source>
        <strain evidence="1 2">ATCC 23134</strain>
    </source>
</reference>
<dbReference type="RefSeq" id="WP_002696039.1">
    <property type="nucleotide sequence ID" value="NZ_AAWS01000010.1"/>
</dbReference>
<dbReference type="Proteomes" id="UP000004095">
    <property type="component" value="Unassembled WGS sequence"/>
</dbReference>